<dbReference type="RefSeq" id="XP_016470009.1">
    <property type="nucleotide sequence ID" value="XM_016614523.2"/>
</dbReference>
<evidence type="ECO:0000313" key="6">
    <source>
        <dbReference type="RefSeq" id="XP_016470009.1"/>
    </source>
</evidence>
<evidence type="ECO:0000256" key="2">
    <source>
        <dbReference type="ARBA" id="ARBA00022679"/>
    </source>
</evidence>
<dbReference type="KEGG" id="nta:107792312"/>
<dbReference type="AlphaFoldDB" id="A0A1S4A083"/>
<dbReference type="PaxDb" id="4097-A0A1S4A083"/>
<dbReference type="GeneID" id="107792312"/>
<accession>A0A1S4A083</accession>
<dbReference type="Pfam" id="PF00685">
    <property type="entry name" value="Sulfotransfer_1"/>
    <property type="match status" value="1"/>
</dbReference>
<proteinExistence type="inferred from homology"/>
<dbReference type="OrthoDB" id="205623at2759"/>
<evidence type="ECO:0000256" key="3">
    <source>
        <dbReference type="RuleBase" id="RU361155"/>
    </source>
</evidence>
<dbReference type="InterPro" id="IPR027417">
    <property type="entry name" value="P-loop_NTPase"/>
</dbReference>
<protein>
    <recommendedName>
        <fullName evidence="3">Sulfotransferase</fullName>
        <ecNumber evidence="3">2.8.2.-</ecNumber>
    </recommendedName>
</protein>
<comment type="similarity">
    <text evidence="1 3">Belongs to the sulfotransferase 1 family.</text>
</comment>
<dbReference type="PANTHER" id="PTHR11783">
    <property type="entry name" value="SULFOTRANSFERASE SULT"/>
    <property type="match status" value="1"/>
</dbReference>
<reference evidence="6" key="2">
    <citation type="submission" date="2025-08" db="UniProtKB">
        <authorList>
            <consortium name="RefSeq"/>
        </authorList>
    </citation>
    <scope>IDENTIFICATION</scope>
    <source>
        <tissue evidence="6">Leaf</tissue>
    </source>
</reference>
<dbReference type="GO" id="GO:0051923">
    <property type="term" value="P:sulfation"/>
    <property type="evidence" value="ECO:0000318"/>
    <property type="project" value="GO_Central"/>
</dbReference>
<evidence type="ECO:0000256" key="1">
    <source>
        <dbReference type="ARBA" id="ARBA00005771"/>
    </source>
</evidence>
<evidence type="ECO:0000259" key="4">
    <source>
        <dbReference type="Pfam" id="PF00685"/>
    </source>
</evidence>
<dbReference type="SMR" id="A0A1S4A083"/>
<dbReference type="Proteomes" id="UP000790787">
    <property type="component" value="Chromosome 19"/>
</dbReference>
<organism evidence="5 6">
    <name type="scientific">Nicotiana tabacum</name>
    <name type="common">Common tobacco</name>
    <dbReference type="NCBI Taxonomy" id="4097"/>
    <lineage>
        <taxon>Eukaryota</taxon>
        <taxon>Viridiplantae</taxon>
        <taxon>Streptophyta</taxon>
        <taxon>Embryophyta</taxon>
        <taxon>Tracheophyta</taxon>
        <taxon>Spermatophyta</taxon>
        <taxon>Magnoliopsida</taxon>
        <taxon>eudicotyledons</taxon>
        <taxon>Gunneridae</taxon>
        <taxon>Pentapetalae</taxon>
        <taxon>asterids</taxon>
        <taxon>lamiids</taxon>
        <taxon>Solanales</taxon>
        <taxon>Solanaceae</taxon>
        <taxon>Nicotianoideae</taxon>
        <taxon>Nicotianeae</taxon>
        <taxon>Nicotiana</taxon>
    </lineage>
</organism>
<dbReference type="EC" id="2.8.2.-" evidence="3"/>
<gene>
    <name evidence="6" type="primary">LOC107792312</name>
</gene>
<dbReference type="SUPFAM" id="SSF52540">
    <property type="entry name" value="P-loop containing nucleoside triphosphate hydrolases"/>
    <property type="match status" value="1"/>
</dbReference>
<keyword evidence="5" id="KW-1185">Reference proteome</keyword>
<dbReference type="InterPro" id="IPR000863">
    <property type="entry name" value="Sulfotransferase_dom"/>
</dbReference>
<sequence>MSMKYKEIISTLPKHETPYPPYEFCQYQGFWFPFILLEGIAFLSEVFKAESCDIFLCSFPKTGTNWLKALAFSIMTRSDQLFDDSTKLPQEIVPTMETDYVLNPTFLDTHELPLFATHLPYTLLPQSILESDCKIIYICREPKDTFVSLWHFTKTVKKNVEELKDIPSNPLEQAFENFCEGKSVSGPYWDHVTEYWKASLDRPDRVFFLTYEDLKSDTLGYVKKLAEFMGKPFSQEEEMQGLPEKIVTRCSFQSLTSLSNLEENKTRSAGLISNSAFFRKGEIGDWKNLLTEDMAKSIDQITQEKFQCLGLTFPISARCENSAKE</sequence>
<dbReference type="Gene3D" id="3.40.50.300">
    <property type="entry name" value="P-loop containing nucleotide triphosphate hydrolases"/>
    <property type="match status" value="1"/>
</dbReference>
<evidence type="ECO:0000313" key="5">
    <source>
        <dbReference type="Proteomes" id="UP000790787"/>
    </source>
</evidence>
<dbReference type="GO" id="GO:0005737">
    <property type="term" value="C:cytoplasm"/>
    <property type="evidence" value="ECO:0000318"/>
    <property type="project" value="GO_Central"/>
</dbReference>
<dbReference type="OMA" id="NFCEGKS"/>
<feature type="domain" description="Sulfotransferase" evidence="4">
    <location>
        <begin position="53"/>
        <end position="307"/>
    </location>
</feature>
<reference evidence="5" key="1">
    <citation type="journal article" date="2014" name="Nat. Commun.">
        <title>The tobacco genome sequence and its comparison with those of tomato and potato.</title>
        <authorList>
            <person name="Sierro N."/>
            <person name="Battey J.N."/>
            <person name="Ouadi S."/>
            <person name="Bakaher N."/>
            <person name="Bovet L."/>
            <person name="Willig A."/>
            <person name="Goepfert S."/>
            <person name="Peitsch M.C."/>
            <person name="Ivanov N.V."/>
        </authorList>
    </citation>
    <scope>NUCLEOTIDE SEQUENCE [LARGE SCALE GENOMIC DNA]</scope>
</reference>
<keyword evidence="2 3" id="KW-0808">Transferase</keyword>
<dbReference type="GO" id="GO:0008146">
    <property type="term" value="F:sulfotransferase activity"/>
    <property type="evidence" value="ECO:0000318"/>
    <property type="project" value="GO_Central"/>
</dbReference>
<dbReference type="RefSeq" id="XP_016470009.1">
    <property type="nucleotide sequence ID" value="XM_016614523.1"/>
</dbReference>
<name>A0A1S4A083_TOBAC</name>